<keyword evidence="2" id="KW-1185">Reference proteome</keyword>
<dbReference type="AlphaFoldDB" id="A0AA36FIG1"/>
<sequence>MEKREAIGQCFKDQQVVGFECFDLKSSSPCSSTISFQFMPTWYCCLDMKCHCYVQIDVASVRQQRGALNPTKRMRREVHRTNHNDRNKRTADVASIRQQRGASVVLSNMTKRASCSKDVASIRQQRGASVVLSNMTKRYGCSYGYCRNYAPYISCCADVASIRQQRGASVGLSNMTKRMRREVHRTNQNDRNKRNDTTYNAGSLAQWIVVAEFCQSFAAAHKWHVFALYRVAGVEHKIKAAPLIIVYSKV</sequence>
<evidence type="ECO:0000313" key="2">
    <source>
        <dbReference type="Proteomes" id="UP001162480"/>
    </source>
</evidence>
<gene>
    <name evidence="1" type="ORF">OCTVUL_1B028470</name>
</gene>
<organism evidence="1 2">
    <name type="scientific">Octopus vulgaris</name>
    <name type="common">Common octopus</name>
    <dbReference type="NCBI Taxonomy" id="6645"/>
    <lineage>
        <taxon>Eukaryota</taxon>
        <taxon>Metazoa</taxon>
        <taxon>Spiralia</taxon>
        <taxon>Lophotrochozoa</taxon>
        <taxon>Mollusca</taxon>
        <taxon>Cephalopoda</taxon>
        <taxon>Coleoidea</taxon>
        <taxon>Octopodiformes</taxon>
        <taxon>Octopoda</taxon>
        <taxon>Incirrata</taxon>
        <taxon>Octopodidae</taxon>
        <taxon>Octopus</taxon>
    </lineage>
</organism>
<evidence type="ECO:0000313" key="1">
    <source>
        <dbReference type="EMBL" id="CAI9738802.1"/>
    </source>
</evidence>
<dbReference type="Proteomes" id="UP001162480">
    <property type="component" value="Chromosome 22"/>
</dbReference>
<reference evidence="1" key="1">
    <citation type="submission" date="2023-08" db="EMBL/GenBank/DDBJ databases">
        <authorList>
            <person name="Alioto T."/>
            <person name="Alioto T."/>
            <person name="Gomez Garrido J."/>
        </authorList>
    </citation>
    <scope>NUCLEOTIDE SEQUENCE</scope>
</reference>
<protein>
    <submittedName>
        <fullName evidence="1">Uncharacterized protein</fullName>
    </submittedName>
</protein>
<name>A0AA36FIG1_OCTVU</name>
<proteinExistence type="predicted"/>
<dbReference type="EMBL" id="OX597835">
    <property type="protein sequence ID" value="CAI9738802.1"/>
    <property type="molecule type" value="Genomic_DNA"/>
</dbReference>
<accession>A0AA36FIG1</accession>